<sequence length="512" mass="53726">MSLSRLPWLLALATSPILAQQALAQEALAQEPPASTAPARHRLEARRLSEARIEPRLVRELQVSTVAADQSLVSDRVRATDLHVALPDASTAVDSTAVDAAAVDAVDGATPGRAVADAAGAASTPSVDQVTLDLTRLGTRIGDLKQTTLFDRGVRVPLPAGSDEVTLQRGQILAIGRHEDAAQVITAGITTASSPSVLYTVDRQLRARELGLVHKTAGLNWDGDKRRFMGQILVGIIDRENAGASEPIDATLTVQLLAPGNSLTPALLEIHRIGQPFQSVEVALEAPDDPFEVQLLSQVDPDLPPARLSVRRTQLVLSAPTLIDGLGVGSGEVTVRSAGARLREGETITLHLDRGRLESSTLVVGANGVATTRIHSTTLGDGTLRLEPGPYVAQPVQLRFVPPWPLIAATLLGSALGTFILVYALRQRTPRRRRSYMPDAVAGMVVGIGATSMVYAGMALPDWVPLPQSLAGAIAPFALSFFCAAAGSALIGWLSGTRIAPVAAAPEPASTG</sequence>
<keyword evidence="1" id="KW-0472">Membrane</keyword>
<keyword evidence="4" id="KW-1185">Reference proteome</keyword>
<feature type="signal peptide" evidence="2">
    <location>
        <begin position="1"/>
        <end position="24"/>
    </location>
</feature>
<dbReference type="Proteomes" id="UP000639274">
    <property type="component" value="Chromosome"/>
</dbReference>
<keyword evidence="1" id="KW-1133">Transmembrane helix</keyword>
<proteinExistence type="predicted"/>
<gene>
    <name evidence="3" type="ORF">I8J32_013250</name>
</gene>
<evidence type="ECO:0000256" key="2">
    <source>
        <dbReference type="SAM" id="SignalP"/>
    </source>
</evidence>
<feature type="chain" id="PRO_5038122539" evidence="2">
    <location>
        <begin position="25"/>
        <end position="512"/>
    </location>
</feature>
<evidence type="ECO:0000256" key="1">
    <source>
        <dbReference type="SAM" id="Phobius"/>
    </source>
</evidence>
<feature type="transmembrane region" description="Helical" evidence="1">
    <location>
        <begin position="404"/>
        <end position="425"/>
    </location>
</feature>
<dbReference type="KEGG" id="lsf:I8J32_013250"/>
<name>A0A974XXY4_9GAMM</name>
<dbReference type="RefSeq" id="WP_200616413.1">
    <property type="nucleotide sequence ID" value="NZ_CP071518.1"/>
</dbReference>
<evidence type="ECO:0000313" key="3">
    <source>
        <dbReference type="EMBL" id="QSX77698.1"/>
    </source>
</evidence>
<feature type="transmembrane region" description="Helical" evidence="1">
    <location>
        <begin position="470"/>
        <end position="494"/>
    </location>
</feature>
<dbReference type="EMBL" id="CP071518">
    <property type="protein sequence ID" value="QSX77698.1"/>
    <property type="molecule type" value="Genomic_DNA"/>
</dbReference>
<evidence type="ECO:0000313" key="4">
    <source>
        <dbReference type="Proteomes" id="UP000639274"/>
    </source>
</evidence>
<keyword evidence="1" id="KW-0812">Transmembrane</keyword>
<keyword evidence="2" id="KW-0732">Signal</keyword>
<reference evidence="3 4" key="1">
    <citation type="submission" date="2021-03" db="EMBL/GenBank/DDBJ databases">
        <title>Lysobacter sp. nov. isolated from soil of gangwondo yeongwol, south Korea.</title>
        <authorList>
            <person name="Kim K.R."/>
            <person name="Kim K.H."/>
            <person name="Jeon C.O."/>
        </authorList>
    </citation>
    <scope>NUCLEOTIDE SEQUENCE [LARGE SCALE GENOMIC DNA]</scope>
    <source>
        <strain evidence="3 4">R19</strain>
    </source>
</reference>
<protein>
    <submittedName>
        <fullName evidence="3">Uncharacterized protein</fullName>
    </submittedName>
</protein>
<organism evidence="3 4">
    <name type="scientific">Agrilutibacter solisilvae</name>
    <dbReference type="NCBI Taxonomy" id="2763317"/>
    <lineage>
        <taxon>Bacteria</taxon>
        <taxon>Pseudomonadati</taxon>
        <taxon>Pseudomonadota</taxon>
        <taxon>Gammaproteobacteria</taxon>
        <taxon>Lysobacterales</taxon>
        <taxon>Lysobacteraceae</taxon>
        <taxon>Agrilutibacter</taxon>
    </lineage>
</organism>
<feature type="transmembrane region" description="Helical" evidence="1">
    <location>
        <begin position="437"/>
        <end position="458"/>
    </location>
</feature>
<dbReference type="AlphaFoldDB" id="A0A974XXY4"/>
<accession>A0A974XXY4</accession>